<dbReference type="RefSeq" id="WP_265988511.1">
    <property type="nucleotide sequence ID" value="NZ_CP110973.1"/>
</dbReference>
<name>A0ABW3QM60_9BACT</name>
<dbReference type="EMBL" id="JBHTLP010000024">
    <property type="protein sequence ID" value="MFD1145273.1"/>
    <property type="molecule type" value="Genomic_DNA"/>
</dbReference>
<dbReference type="Proteomes" id="UP001597116">
    <property type="component" value="Unassembled WGS sequence"/>
</dbReference>
<evidence type="ECO:0000313" key="2">
    <source>
        <dbReference type="Proteomes" id="UP001597116"/>
    </source>
</evidence>
<organism evidence="1 2">
    <name type="scientific">Larkinella insperata</name>
    <dbReference type="NCBI Taxonomy" id="332158"/>
    <lineage>
        <taxon>Bacteria</taxon>
        <taxon>Pseudomonadati</taxon>
        <taxon>Bacteroidota</taxon>
        <taxon>Cytophagia</taxon>
        <taxon>Cytophagales</taxon>
        <taxon>Spirosomataceae</taxon>
        <taxon>Larkinella</taxon>
    </lineage>
</organism>
<reference evidence="2" key="1">
    <citation type="journal article" date="2019" name="Int. J. Syst. Evol. Microbiol.">
        <title>The Global Catalogue of Microorganisms (GCM) 10K type strain sequencing project: providing services to taxonomists for standard genome sequencing and annotation.</title>
        <authorList>
            <consortium name="The Broad Institute Genomics Platform"/>
            <consortium name="The Broad Institute Genome Sequencing Center for Infectious Disease"/>
            <person name="Wu L."/>
            <person name="Ma J."/>
        </authorList>
    </citation>
    <scope>NUCLEOTIDE SEQUENCE [LARGE SCALE GENOMIC DNA]</scope>
    <source>
        <strain evidence="2">CCUG 55608</strain>
    </source>
</reference>
<keyword evidence="2" id="KW-1185">Reference proteome</keyword>
<sequence length="91" mass="10214">MTYLIVSLIVLLAAFSGIIIDSLVQYHIRVKNNVINGLTLAFIEMEADPELLATLIQRGTTLNDEQISNGVNVWLKTNERRFSLEAMSYAD</sequence>
<evidence type="ECO:0000313" key="1">
    <source>
        <dbReference type="EMBL" id="MFD1145273.1"/>
    </source>
</evidence>
<gene>
    <name evidence="1" type="ORF">ACFQ4C_29345</name>
</gene>
<accession>A0ABW3QM60</accession>
<protein>
    <submittedName>
        <fullName evidence="1">Uncharacterized protein</fullName>
    </submittedName>
</protein>
<comment type="caution">
    <text evidence="1">The sequence shown here is derived from an EMBL/GenBank/DDBJ whole genome shotgun (WGS) entry which is preliminary data.</text>
</comment>
<proteinExistence type="predicted"/>